<dbReference type="RefSeq" id="WP_212491578.1">
    <property type="nucleotide sequence ID" value="NZ_JAFCJH010000001.1"/>
</dbReference>
<feature type="region of interest" description="Disordered" evidence="1">
    <location>
        <begin position="283"/>
        <end position="343"/>
    </location>
</feature>
<protein>
    <recommendedName>
        <fullName evidence="4">Caspase family p20 domain-containing protein</fullName>
    </recommendedName>
</protein>
<proteinExistence type="predicted"/>
<sequence length="445" mass="48399">MGEDALSPDHTISIVLGASAWPDFDAFQSSEAFRNSAEAFRDYSLAASGLNLPKKNLKYLFDTHNDPPDVLDEIVRFTGERISAIEKRTTGAINLIVYYVGHGGFANPASDYFLAMRSTRHSDPYISSLPITSLSRALNAAGRHIRRYLILDCCFAAAAYRFFQSEGPLGVAAVKVADAFPRSGTALLCASGARDPAKSPAHLSRTMFTGALLSVLEEGFPSGPQQLSLQDVGYLVRRRIAEEFADEGVRPEVLAPEQRYGRVDEIPIFPNAAAVRLASPELSGEVHPELTPSKPQKTPVDPSSEIHVKPIRRKRASAKRPRQVQADTPEVQPSAPSENTDTEIAGGTHLVASQPPTRIIAHAKEEIAADPDPVVVNEEFLCTFTLNRPGLVGLNKLAVYLNGLQDEGSIASWRANGWDDINTKSRAVIRFKSRADAMIAIKSLT</sequence>
<dbReference type="Proteomes" id="UP001315278">
    <property type="component" value="Unassembled WGS sequence"/>
</dbReference>
<evidence type="ECO:0000313" key="2">
    <source>
        <dbReference type="EMBL" id="MBR0793997.1"/>
    </source>
</evidence>
<gene>
    <name evidence="2" type="ORF">JQ615_01195</name>
</gene>
<reference evidence="3" key="1">
    <citation type="journal article" date="2021" name="ISME J.">
        <title>Evolutionary origin and ecological implication of a unique nif island in free-living Bradyrhizobium lineages.</title>
        <authorList>
            <person name="Tao J."/>
        </authorList>
    </citation>
    <scope>NUCLEOTIDE SEQUENCE [LARGE SCALE GENOMIC DNA]</scope>
    <source>
        <strain evidence="3">SZCCT0434</strain>
    </source>
</reference>
<evidence type="ECO:0000313" key="3">
    <source>
        <dbReference type="Proteomes" id="UP001315278"/>
    </source>
</evidence>
<dbReference type="EMBL" id="JAFCJH010000001">
    <property type="protein sequence ID" value="MBR0793997.1"/>
    <property type="molecule type" value="Genomic_DNA"/>
</dbReference>
<keyword evidence="3" id="KW-1185">Reference proteome</keyword>
<accession>A0ABS5FB41</accession>
<name>A0ABS5FB41_9BRAD</name>
<organism evidence="2 3">
    <name type="scientific">Bradyrhizobium jicamae</name>
    <dbReference type="NCBI Taxonomy" id="280332"/>
    <lineage>
        <taxon>Bacteria</taxon>
        <taxon>Pseudomonadati</taxon>
        <taxon>Pseudomonadota</taxon>
        <taxon>Alphaproteobacteria</taxon>
        <taxon>Hyphomicrobiales</taxon>
        <taxon>Nitrobacteraceae</taxon>
        <taxon>Bradyrhizobium</taxon>
    </lineage>
</organism>
<evidence type="ECO:0008006" key="4">
    <source>
        <dbReference type="Google" id="ProtNLM"/>
    </source>
</evidence>
<evidence type="ECO:0000256" key="1">
    <source>
        <dbReference type="SAM" id="MobiDB-lite"/>
    </source>
</evidence>
<dbReference type="Gene3D" id="3.40.50.1460">
    <property type="match status" value="1"/>
</dbReference>
<comment type="caution">
    <text evidence="2">The sequence shown here is derived from an EMBL/GenBank/DDBJ whole genome shotgun (WGS) entry which is preliminary data.</text>
</comment>
<feature type="compositionally biased region" description="Basic residues" evidence="1">
    <location>
        <begin position="309"/>
        <end position="322"/>
    </location>
</feature>